<dbReference type="EC" id="3.1.3.1" evidence="3"/>
<evidence type="ECO:0000256" key="14">
    <source>
        <dbReference type="PIRSR" id="PIRSR601952-1"/>
    </source>
</evidence>
<dbReference type="GO" id="GO:0005886">
    <property type="term" value="C:plasma membrane"/>
    <property type="evidence" value="ECO:0007669"/>
    <property type="project" value="UniProtKB-SubCell"/>
</dbReference>
<dbReference type="EMBL" id="GECU01018965">
    <property type="protein sequence ID" value="JAS88741.1"/>
    <property type="molecule type" value="Transcribed_RNA"/>
</dbReference>
<dbReference type="Pfam" id="PF00245">
    <property type="entry name" value="Alk_phosphatase"/>
    <property type="match status" value="1"/>
</dbReference>
<feature type="binding site" evidence="15">
    <location>
        <position position="377"/>
    </location>
    <ligand>
        <name>Zn(2+)</name>
        <dbReference type="ChEBI" id="CHEBI:29105"/>
        <label>2</label>
    </ligand>
</feature>
<evidence type="ECO:0000256" key="7">
    <source>
        <dbReference type="ARBA" id="ARBA00022723"/>
    </source>
</evidence>
<keyword evidence="9 15" id="KW-0862">Zinc</keyword>
<proteinExistence type="inferred from homology"/>
<evidence type="ECO:0000256" key="2">
    <source>
        <dbReference type="ARBA" id="ARBA00005984"/>
    </source>
</evidence>
<keyword evidence="8" id="KW-0378">Hydrolase</keyword>
<feature type="binding site" evidence="15">
    <location>
        <position position="335"/>
    </location>
    <ligand>
        <name>Zn(2+)</name>
        <dbReference type="ChEBI" id="CHEBI:29105"/>
        <label>2</label>
    </ligand>
</feature>
<evidence type="ECO:0000256" key="17">
    <source>
        <dbReference type="SAM" id="SignalP"/>
    </source>
</evidence>
<dbReference type="InterPro" id="IPR017850">
    <property type="entry name" value="Alkaline_phosphatase_core_sf"/>
</dbReference>
<evidence type="ECO:0000256" key="11">
    <source>
        <dbReference type="ARBA" id="ARBA00023136"/>
    </source>
</evidence>
<comment type="subcellular location">
    <subcellularLocation>
        <location evidence="1">Cell membrane</location>
        <topology evidence="1">Lipid-anchor</topology>
        <topology evidence="1">GPI-anchor</topology>
    </subcellularLocation>
</comment>
<keyword evidence="17" id="KW-0732">Signal</keyword>
<comment type="cofactor">
    <cofactor evidence="15">
        <name>Mg(2+)</name>
        <dbReference type="ChEBI" id="CHEBI:18420"/>
    </cofactor>
    <text evidence="15">Binds 1 Mg(2+) ion.</text>
</comment>
<keyword evidence="4" id="KW-1003">Cell membrane</keyword>
<feature type="chain" id="PRO_5008585244" description="alkaline phosphatase" evidence="17">
    <location>
        <begin position="20"/>
        <end position="521"/>
    </location>
</feature>
<evidence type="ECO:0000256" key="4">
    <source>
        <dbReference type="ARBA" id="ARBA00022475"/>
    </source>
</evidence>
<dbReference type="InterPro" id="IPR001952">
    <property type="entry name" value="Alkaline_phosphatase"/>
</dbReference>
<comment type="similarity">
    <text evidence="2 16">Belongs to the alkaline phosphatase family.</text>
</comment>
<evidence type="ECO:0000256" key="1">
    <source>
        <dbReference type="ARBA" id="ARBA00004609"/>
    </source>
</evidence>
<evidence type="ECO:0000256" key="5">
    <source>
        <dbReference type="ARBA" id="ARBA00022553"/>
    </source>
</evidence>
<evidence type="ECO:0000256" key="9">
    <source>
        <dbReference type="ARBA" id="ARBA00022833"/>
    </source>
</evidence>
<accession>A0A1B6IP91</accession>
<dbReference type="PANTHER" id="PTHR11596:SF5">
    <property type="entry name" value="ALKALINE PHOSPHATASE"/>
    <property type="match status" value="1"/>
</dbReference>
<reference evidence="18" key="1">
    <citation type="submission" date="2015-11" db="EMBL/GenBank/DDBJ databases">
        <title>De novo transcriptome assembly of four potential Pierce s Disease insect vectors from Arizona vineyards.</title>
        <authorList>
            <person name="Tassone E.E."/>
        </authorList>
    </citation>
    <scope>NUCLEOTIDE SEQUENCE</scope>
</reference>
<feature type="binding site" evidence="15">
    <location>
        <position position="56"/>
    </location>
    <ligand>
        <name>Mg(2+)</name>
        <dbReference type="ChEBI" id="CHEBI:18420"/>
    </ligand>
</feature>
<feature type="binding site" evidence="15">
    <location>
        <position position="457"/>
    </location>
    <ligand>
        <name>Zn(2+)</name>
        <dbReference type="ChEBI" id="CHEBI:29105"/>
        <label>2</label>
    </ligand>
</feature>
<dbReference type="AlphaFoldDB" id="A0A1B6IP91"/>
<name>A0A1B6IP91_9HEMI</name>
<dbReference type="SUPFAM" id="SSF53649">
    <property type="entry name" value="Alkaline phosphatase-like"/>
    <property type="match status" value="1"/>
</dbReference>
<dbReference type="GO" id="GO:0004035">
    <property type="term" value="F:alkaline phosphatase activity"/>
    <property type="evidence" value="ECO:0007669"/>
    <property type="project" value="UniProtKB-EC"/>
</dbReference>
<dbReference type="PANTHER" id="PTHR11596">
    <property type="entry name" value="ALKALINE PHOSPHATASE"/>
    <property type="match status" value="1"/>
</dbReference>
<keyword evidence="12" id="KW-0325">Glycoprotein</keyword>
<dbReference type="CDD" id="cd16012">
    <property type="entry name" value="ALP"/>
    <property type="match status" value="1"/>
</dbReference>
<gene>
    <name evidence="18" type="ORF">g.10491</name>
</gene>
<comment type="cofactor">
    <cofactor evidence="15">
        <name>Zn(2+)</name>
        <dbReference type="ChEBI" id="CHEBI:29105"/>
    </cofactor>
    <text evidence="15">Binds 2 Zn(2+) ions.</text>
</comment>
<sequence>MVFHSLLLLAGTMILMCSTFEDPEFWFKKGRAELEAAFQIKWNKGVAKNVLLFVGDGMGINTITAARIYKSLENSSLVFENFPHIALTKTYCVDRQVPDSSSAANALFSGVKTNYETVGVDAGVPFNDCQKSLEQQRRLKNIITWAQEAGKDTGFVTTTRVTHATPSALYAHCPNRRWECEDKMPSSAAQCKDIARQLVEDEPGKSINVIMGGGRQCMMTNINVSESDPRDTWSCSRKDGRDLIKHWIDEKKREGLRHAYLSTTDDLNKLDIDNVDFVMGIFANGHLKLDHERDRTPRGMPSLSQMTETAIKVLLKNKKGFLLVVEGGMIDQSHHRGYARDALDETICFEAAVQASINLLKARGVLDSSLIIVTSDHGHSLAINGNPPRGNNILGISETSRDDGVPFTTLLYATGDRNNYQFESRDGKVVRKDPSQEDTTRFGYHQQSVVVTDEALHDGGDVPVYAMGPQAHLFHRVHEQTYVAHVIAYAAKIGHFAHSTASYTTFGPLTILLSCILLLYK</sequence>
<dbReference type="FunFam" id="3.40.720.10:FF:000008">
    <property type="entry name" value="Alkaline phosphatase"/>
    <property type="match status" value="1"/>
</dbReference>
<keyword evidence="5" id="KW-0597">Phosphoprotein</keyword>
<evidence type="ECO:0000256" key="10">
    <source>
        <dbReference type="ARBA" id="ARBA00022842"/>
    </source>
</evidence>
<evidence type="ECO:0000256" key="3">
    <source>
        <dbReference type="ARBA" id="ARBA00012647"/>
    </source>
</evidence>
<dbReference type="PRINTS" id="PR00113">
    <property type="entry name" value="ALKPHPHTASE"/>
</dbReference>
<evidence type="ECO:0000256" key="6">
    <source>
        <dbReference type="ARBA" id="ARBA00022622"/>
    </source>
</evidence>
<keyword evidence="6" id="KW-0336">GPI-anchor</keyword>
<feature type="binding site" evidence="15">
    <location>
        <position position="326"/>
    </location>
    <ligand>
        <name>Mg(2+)</name>
        <dbReference type="ChEBI" id="CHEBI:18420"/>
    </ligand>
</feature>
<evidence type="ECO:0000256" key="8">
    <source>
        <dbReference type="ARBA" id="ARBA00022801"/>
    </source>
</evidence>
<protein>
    <recommendedName>
        <fullName evidence="3">alkaline phosphatase</fullName>
        <ecNumber evidence="3">3.1.3.1</ecNumber>
    </recommendedName>
</protein>
<evidence type="ECO:0000256" key="12">
    <source>
        <dbReference type="ARBA" id="ARBA00023180"/>
    </source>
</evidence>
<feature type="binding site" evidence="15">
    <location>
        <position position="376"/>
    </location>
    <ligand>
        <name>Zn(2+)</name>
        <dbReference type="ChEBI" id="CHEBI:29105"/>
        <label>2</label>
    </ligand>
</feature>
<keyword evidence="13" id="KW-0449">Lipoprotein</keyword>
<feature type="binding site" evidence="15">
    <location>
        <position position="165"/>
    </location>
    <ligand>
        <name>Mg(2+)</name>
        <dbReference type="ChEBI" id="CHEBI:18420"/>
    </ligand>
</feature>
<dbReference type="Gene3D" id="3.40.720.10">
    <property type="entry name" value="Alkaline Phosphatase, subunit A"/>
    <property type="match status" value="1"/>
</dbReference>
<feature type="signal peptide" evidence="17">
    <location>
        <begin position="1"/>
        <end position="19"/>
    </location>
</feature>
<dbReference type="GO" id="GO:0046872">
    <property type="term" value="F:metal ion binding"/>
    <property type="evidence" value="ECO:0007669"/>
    <property type="project" value="UniProtKB-KW"/>
</dbReference>
<dbReference type="SMART" id="SM00098">
    <property type="entry name" value="alkPPc"/>
    <property type="match status" value="1"/>
</dbReference>
<evidence type="ECO:0000313" key="18">
    <source>
        <dbReference type="EMBL" id="JAS88741.1"/>
    </source>
</evidence>
<evidence type="ECO:0000256" key="16">
    <source>
        <dbReference type="RuleBase" id="RU003946"/>
    </source>
</evidence>
<keyword evidence="7 15" id="KW-0479">Metal-binding</keyword>
<feature type="active site" description="Phosphoserine intermediate" evidence="14">
    <location>
        <position position="100"/>
    </location>
</feature>
<feature type="binding site" evidence="15">
    <location>
        <position position="163"/>
    </location>
    <ligand>
        <name>Mg(2+)</name>
        <dbReference type="ChEBI" id="CHEBI:18420"/>
    </ligand>
</feature>
<evidence type="ECO:0000256" key="13">
    <source>
        <dbReference type="ARBA" id="ARBA00023288"/>
    </source>
</evidence>
<evidence type="ECO:0000256" key="15">
    <source>
        <dbReference type="PIRSR" id="PIRSR601952-2"/>
    </source>
</evidence>
<feature type="binding site" evidence="15">
    <location>
        <position position="56"/>
    </location>
    <ligand>
        <name>Zn(2+)</name>
        <dbReference type="ChEBI" id="CHEBI:29105"/>
        <label>2</label>
    </ligand>
</feature>
<organism evidence="18">
    <name type="scientific">Homalodisca liturata</name>
    <dbReference type="NCBI Taxonomy" id="320908"/>
    <lineage>
        <taxon>Eukaryota</taxon>
        <taxon>Metazoa</taxon>
        <taxon>Ecdysozoa</taxon>
        <taxon>Arthropoda</taxon>
        <taxon>Hexapoda</taxon>
        <taxon>Insecta</taxon>
        <taxon>Pterygota</taxon>
        <taxon>Neoptera</taxon>
        <taxon>Paraneoptera</taxon>
        <taxon>Hemiptera</taxon>
        <taxon>Auchenorrhyncha</taxon>
        <taxon>Membracoidea</taxon>
        <taxon>Cicadellidae</taxon>
        <taxon>Cicadellinae</taxon>
        <taxon>Proconiini</taxon>
        <taxon>Homalodisca</taxon>
    </lineage>
</organism>
<keyword evidence="11" id="KW-0472">Membrane</keyword>
<dbReference type="GO" id="GO:0098552">
    <property type="term" value="C:side of membrane"/>
    <property type="evidence" value="ECO:0007669"/>
    <property type="project" value="UniProtKB-KW"/>
</dbReference>
<feature type="binding site" evidence="15">
    <location>
        <position position="331"/>
    </location>
    <ligand>
        <name>Zn(2+)</name>
        <dbReference type="ChEBI" id="CHEBI:29105"/>
        <label>2</label>
    </ligand>
</feature>
<keyword evidence="10 15" id="KW-0460">Magnesium</keyword>